<proteinExistence type="inferred from homology"/>
<dbReference type="InterPro" id="IPR044925">
    <property type="entry name" value="His-Me_finger_sf"/>
</dbReference>
<protein>
    <recommendedName>
        <fullName evidence="5">DNA/RNA non-specific endonuclease/pyrophosphatase/phosphodiesterase domain-containing protein</fullName>
    </recommendedName>
</protein>
<organism evidence="6 7">
    <name type="scientific">Diabrotica virgifera virgifera</name>
    <name type="common">western corn rootworm</name>
    <dbReference type="NCBI Taxonomy" id="50390"/>
    <lineage>
        <taxon>Eukaryota</taxon>
        <taxon>Metazoa</taxon>
        <taxon>Ecdysozoa</taxon>
        <taxon>Arthropoda</taxon>
        <taxon>Hexapoda</taxon>
        <taxon>Insecta</taxon>
        <taxon>Pterygota</taxon>
        <taxon>Neoptera</taxon>
        <taxon>Endopterygota</taxon>
        <taxon>Coleoptera</taxon>
        <taxon>Polyphaga</taxon>
        <taxon>Cucujiformia</taxon>
        <taxon>Chrysomeloidea</taxon>
        <taxon>Chrysomelidae</taxon>
        <taxon>Galerucinae</taxon>
        <taxon>Diabroticina</taxon>
        <taxon>Diabroticites</taxon>
        <taxon>Diabrotica</taxon>
    </lineage>
</organism>
<dbReference type="PANTHER" id="PTHR13966:SF19">
    <property type="entry name" value="NUCLEASE EXOG, MITOCHONDRIAL"/>
    <property type="match status" value="1"/>
</dbReference>
<dbReference type="Gene3D" id="3.40.570.10">
    <property type="entry name" value="Extracellular Endonuclease, subunit A"/>
    <property type="match status" value="1"/>
</dbReference>
<evidence type="ECO:0000313" key="6">
    <source>
        <dbReference type="EnsemblMetazoa" id="XP_050514381.1"/>
    </source>
</evidence>
<dbReference type="Proteomes" id="UP001652700">
    <property type="component" value="Unplaced"/>
</dbReference>
<dbReference type="InterPro" id="IPR044929">
    <property type="entry name" value="DNA/RNA_non-sp_Endonuclease_sf"/>
</dbReference>
<keyword evidence="3" id="KW-0378">Hydrolase</keyword>
<evidence type="ECO:0000313" key="7">
    <source>
        <dbReference type="Proteomes" id="UP001652700"/>
    </source>
</evidence>
<reference evidence="6" key="1">
    <citation type="submission" date="2025-05" db="UniProtKB">
        <authorList>
            <consortium name="EnsemblMetazoa"/>
        </authorList>
    </citation>
    <scope>IDENTIFICATION</scope>
</reference>
<feature type="domain" description="DNA/RNA non-specific endonuclease/pyrophosphatase/phosphodiesterase" evidence="5">
    <location>
        <begin position="160"/>
        <end position="402"/>
    </location>
</feature>
<keyword evidence="2" id="KW-0540">Nuclease</keyword>
<feature type="signal peptide" evidence="4">
    <location>
        <begin position="1"/>
        <end position="20"/>
    </location>
</feature>
<dbReference type="RefSeq" id="XP_050514381.1">
    <property type="nucleotide sequence ID" value="XM_050658424.1"/>
</dbReference>
<dbReference type="InterPro" id="IPR001604">
    <property type="entry name" value="Endo_G_ENPP1-like_dom"/>
</dbReference>
<keyword evidence="3" id="KW-0255">Endonuclease</keyword>
<dbReference type="PANTHER" id="PTHR13966">
    <property type="entry name" value="ENDONUCLEASE RELATED"/>
    <property type="match status" value="1"/>
</dbReference>
<accession>A0ABM5KW18</accession>
<name>A0ABM5KW18_DIAVI</name>
<dbReference type="GeneID" id="126889793"/>
<evidence type="ECO:0000256" key="4">
    <source>
        <dbReference type="SAM" id="SignalP"/>
    </source>
</evidence>
<evidence type="ECO:0000256" key="1">
    <source>
        <dbReference type="ARBA" id="ARBA00010052"/>
    </source>
</evidence>
<dbReference type="SUPFAM" id="SSF54060">
    <property type="entry name" value="His-Me finger endonucleases"/>
    <property type="match status" value="1"/>
</dbReference>
<evidence type="ECO:0000256" key="2">
    <source>
        <dbReference type="ARBA" id="ARBA00022722"/>
    </source>
</evidence>
<evidence type="ECO:0000256" key="3">
    <source>
        <dbReference type="ARBA" id="ARBA00022759"/>
    </source>
</evidence>
<sequence length="421" mass="48583">MMEQMKTILLFLCFSEITQRADLSGCTIYPIRRDAPFPINPTSNTLLYPRPSETSIRFAPNTQVEFSCPESNVIVRGNLGDTLITATCEENGAFKIPWQSEDLVFDYSSLKCTGEPIPTVRKFRHYELKYGDPNINCHNKLHHNLVILKIGFRIDSYGRYLDHIDICFDTADKIPVYSHYNISAATNSRAKGFQNPYFIKDESHYELNSDLYQLFRDVKYTVNNIVGLNYDSNKYINQGIFINKGHLAAKADFVYESLQKATFRFINIAPQWDKFNAGNWNEAEINSRNYAHNRRVDLQVWTGTYGHSVLPHEITNEPKPLYLHVSGRNSPSIRVPGVFWKLLYEPVSKRAIILVGHNNPYEAVTAREMVCDRDVSSQVNWLYWDKYNLVLGYSYACEYDDRKFQSLVSVLPPLEVTGLLY</sequence>
<dbReference type="Pfam" id="PF01223">
    <property type="entry name" value="Endonuclease_NS"/>
    <property type="match status" value="1"/>
</dbReference>
<dbReference type="SMART" id="SM00892">
    <property type="entry name" value="Endonuclease_NS"/>
    <property type="match status" value="1"/>
</dbReference>
<evidence type="ECO:0000259" key="5">
    <source>
        <dbReference type="SMART" id="SM00892"/>
    </source>
</evidence>
<keyword evidence="7" id="KW-1185">Reference proteome</keyword>
<dbReference type="EnsemblMetazoa" id="XM_050658424.1">
    <property type="protein sequence ID" value="XP_050514381.1"/>
    <property type="gene ID" value="LOC126889793"/>
</dbReference>
<keyword evidence="4" id="KW-0732">Signal</keyword>
<comment type="similarity">
    <text evidence="1">Belongs to the DNA/RNA non-specific endonuclease family.</text>
</comment>
<dbReference type="InterPro" id="IPR040255">
    <property type="entry name" value="Non-specific_endonuclease"/>
</dbReference>
<feature type="chain" id="PRO_5045429819" description="DNA/RNA non-specific endonuclease/pyrophosphatase/phosphodiesterase domain-containing protein" evidence="4">
    <location>
        <begin position="21"/>
        <end position="421"/>
    </location>
</feature>